<dbReference type="CDD" id="cd00207">
    <property type="entry name" value="fer2"/>
    <property type="match status" value="1"/>
</dbReference>
<dbReference type="AlphaFoldDB" id="A0A0S3EXS6"/>
<evidence type="ECO:0000256" key="3">
    <source>
        <dbReference type="ARBA" id="ARBA00022723"/>
    </source>
</evidence>
<evidence type="ECO:0000313" key="8">
    <source>
        <dbReference type="EMBL" id="ALR20222.1"/>
    </source>
</evidence>
<evidence type="ECO:0000256" key="4">
    <source>
        <dbReference type="ARBA" id="ARBA00023004"/>
    </source>
</evidence>
<dbReference type="PANTHER" id="PTHR23426">
    <property type="entry name" value="FERREDOXIN/ADRENODOXIN"/>
    <property type="match status" value="1"/>
</dbReference>
<proteinExistence type="inferred from homology"/>
<accession>A0A0S3EXS6</accession>
<keyword evidence="9" id="KW-1185">Reference proteome</keyword>
<dbReference type="EMBL" id="CP013264">
    <property type="protein sequence ID" value="ALR20222.1"/>
    <property type="molecule type" value="Genomic_DNA"/>
</dbReference>
<dbReference type="Proteomes" id="UP000056968">
    <property type="component" value="Chromosome"/>
</dbReference>
<comment type="similarity">
    <text evidence="1">Belongs to the adrenodoxin/putidaredoxin family.</text>
</comment>
<feature type="domain" description="2Fe-2S ferredoxin-type" evidence="7">
    <location>
        <begin position="1"/>
        <end position="107"/>
    </location>
</feature>
<dbReference type="InterPro" id="IPR001055">
    <property type="entry name" value="Adrenodoxin-like"/>
</dbReference>
<dbReference type="STRING" id="1332080.ATN00_07810"/>
<dbReference type="SUPFAM" id="SSF54292">
    <property type="entry name" value="2Fe-2S ferredoxin-like"/>
    <property type="match status" value="1"/>
</dbReference>
<name>A0A0S3EXS6_9SPHN</name>
<dbReference type="PROSITE" id="PS51085">
    <property type="entry name" value="2FE2S_FER_2"/>
    <property type="match status" value="1"/>
</dbReference>
<reference evidence="8 9" key="1">
    <citation type="submission" date="2015-11" db="EMBL/GenBank/DDBJ databases">
        <title>A Two-component Flavoprotein Monooxygenase System MeaXY Responsible for para-Hydroxylation of 2-Methyl-6-ethylaniline and 2,6-Diethylaniline in Sphingobium baderi DE-13.</title>
        <authorList>
            <person name="Cheng M."/>
            <person name="Meng Q."/>
            <person name="Yang Y."/>
            <person name="Chu C."/>
            <person name="Yan X."/>
            <person name="He J."/>
            <person name="Li S."/>
        </authorList>
    </citation>
    <scope>NUCLEOTIDE SEQUENCE [LARGE SCALE GENOMIC DNA]</scope>
    <source>
        <strain evidence="8 9">DE-13</strain>
    </source>
</reference>
<dbReference type="GO" id="GO:0140647">
    <property type="term" value="P:P450-containing electron transport chain"/>
    <property type="evidence" value="ECO:0007669"/>
    <property type="project" value="InterPro"/>
</dbReference>
<protein>
    <recommendedName>
        <fullName evidence="7">2Fe-2S ferredoxin-type domain-containing protein</fullName>
    </recommendedName>
</protein>
<keyword evidence="2" id="KW-0001">2Fe-2S</keyword>
<evidence type="ECO:0000256" key="6">
    <source>
        <dbReference type="ARBA" id="ARBA00034078"/>
    </source>
</evidence>
<dbReference type="InterPro" id="IPR001041">
    <property type="entry name" value="2Fe-2S_ferredoxin-type"/>
</dbReference>
<dbReference type="InterPro" id="IPR036010">
    <property type="entry name" value="2Fe-2S_ferredoxin-like_sf"/>
</dbReference>
<dbReference type="GO" id="GO:0046872">
    <property type="term" value="F:metal ion binding"/>
    <property type="evidence" value="ECO:0007669"/>
    <property type="project" value="UniProtKB-KW"/>
</dbReference>
<evidence type="ECO:0000256" key="2">
    <source>
        <dbReference type="ARBA" id="ARBA00022714"/>
    </source>
</evidence>
<dbReference type="RefSeq" id="WP_062063703.1">
    <property type="nucleotide sequence ID" value="NZ_CP013264.1"/>
</dbReference>
<comment type="cofactor">
    <cofactor evidence="6">
        <name>[2Fe-2S] cluster</name>
        <dbReference type="ChEBI" id="CHEBI:190135"/>
    </cofactor>
</comment>
<dbReference type="PANTHER" id="PTHR23426:SF65">
    <property type="entry name" value="FERREDOXIN-2, MITOCHONDRIAL"/>
    <property type="match status" value="1"/>
</dbReference>
<dbReference type="GO" id="GO:0051537">
    <property type="term" value="F:2 iron, 2 sulfur cluster binding"/>
    <property type="evidence" value="ECO:0007669"/>
    <property type="project" value="UniProtKB-KW"/>
</dbReference>
<sequence>MQIIFRNAEAGERIVMASEGDTLMHVALANDIIGIPGDCGGQCACGTCHVYVDPAWVERVGRVEPGSTEETMIFGAPVDARPNSRLACQVNLIAIHDGLIVEIPEGQ</sequence>
<evidence type="ECO:0000256" key="5">
    <source>
        <dbReference type="ARBA" id="ARBA00023014"/>
    </source>
</evidence>
<keyword evidence="5" id="KW-0411">Iron-sulfur</keyword>
<evidence type="ECO:0000313" key="9">
    <source>
        <dbReference type="Proteomes" id="UP000056968"/>
    </source>
</evidence>
<keyword evidence="4" id="KW-0408">Iron</keyword>
<organism evidence="8 9">
    <name type="scientific">Sphingobium baderi</name>
    <dbReference type="NCBI Taxonomy" id="1332080"/>
    <lineage>
        <taxon>Bacteria</taxon>
        <taxon>Pseudomonadati</taxon>
        <taxon>Pseudomonadota</taxon>
        <taxon>Alphaproteobacteria</taxon>
        <taxon>Sphingomonadales</taxon>
        <taxon>Sphingomonadaceae</taxon>
        <taxon>Sphingobium</taxon>
    </lineage>
</organism>
<evidence type="ECO:0000256" key="1">
    <source>
        <dbReference type="ARBA" id="ARBA00010914"/>
    </source>
</evidence>
<dbReference type="InterPro" id="IPR012675">
    <property type="entry name" value="Beta-grasp_dom_sf"/>
</dbReference>
<dbReference type="Pfam" id="PF00111">
    <property type="entry name" value="Fer2"/>
    <property type="match status" value="1"/>
</dbReference>
<dbReference type="Gene3D" id="3.10.20.30">
    <property type="match status" value="1"/>
</dbReference>
<dbReference type="GO" id="GO:0009055">
    <property type="term" value="F:electron transfer activity"/>
    <property type="evidence" value="ECO:0007669"/>
    <property type="project" value="TreeGrafter"/>
</dbReference>
<gene>
    <name evidence="8" type="ORF">ATN00_07810</name>
</gene>
<dbReference type="KEGG" id="sbd:ATN00_07810"/>
<evidence type="ECO:0000259" key="7">
    <source>
        <dbReference type="PROSITE" id="PS51085"/>
    </source>
</evidence>
<keyword evidence="3" id="KW-0479">Metal-binding</keyword>
<dbReference type="OrthoDB" id="9799640at2"/>